<evidence type="ECO:0000259" key="8">
    <source>
        <dbReference type="PROSITE" id="PS50048"/>
    </source>
</evidence>
<evidence type="ECO:0000256" key="3">
    <source>
        <dbReference type="ARBA" id="ARBA00023015"/>
    </source>
</evidence>
<dbReference type="PROSITE" id="PS00463">
    <property type="entry name" value="ZN2_CY6_FUNGAL_1"/>
    <property type="match status" value="1"/>
</dbReference>
<dbReference type="SUPFAM" id="SSF57701">
    <property type="entry name" value="Zn2/Cys6 DNA-binding domain"/>
    <property type="match status" value="1"/>
</dbReference>
<dbReference type="CDD" id="cd00067">
    <property type="entry name" value="GAL4"/>
    <property type="match status" value="1"/>
</dbReference>
<dbReference type="SMART" id="SM00066">
    <property type="entry name" value="GAL4"/>
    <property type="match status" value="1"/>
</dbReference>
<keyword evidence="6" id="KW-0539">Nucleus</keyword>
<evidence type="ECO:0000256" key="2">
    <source>
        <dbReference type="ARBA" id="ARBA00022833"/>
    </source>
</evidence>
<organism evidence="9 10">
    <name type="scientific">Metschnikowia bicuspidata var. bicuspidata NRRL YB-4993</name>
    <dbReference type="NCBI Taxonomy" id="869754"/>
    <lineage>
        <taxon>Eukaryota</taxon>
        <taxon>Fungi</taxon>
        <taxon>Dikarya</taxon>
        <taxon>Ascomycota</taxon>
        <taxon>Saccharomycotina</taxon>
        <taxon>Pichiomycetes</taxon>
        <taxon>Metschnikowiaceae</taxon>
        <taxon>Metschnikowia</taxon>
    </lineage>
</organism>
<protein>
    <recommendedName>
        <fullName evidence="8">Zn(2)-C6 fungal-type domain-containing protein</fullName>
    </recommendedName>
</protein>
<evidence type="ECO:0000256" key="5">
    <source>
        <dbReference type="ARBA" id="ARBA00023163"/>
    </source>
</evidence>
<name>A0A1A0H8C0_9ASCO</name>
<keyword evidence="5" id="KW-0804">Transcription</keyword>
<feature type="compositionally biased region" description="Low complexity" evidence="7">
    <location>
        <begin position="403"/>
        <end position="416"/>
    </location>
</feature>
<keyword evidence="3" id="KW-0805">Transcription regulation</keyword>
<feature type="region of interest" description="Disordered" evidence="7">
    <location>
        <begin position="1"/>
        <end position="29"/>
    </location>
</feature>
<dbReference type="InterPro" id="IPR036864">
    <property type="entry name" value="Zn2-C6_fun-type_DNA-bd_sf"/>
</dbReference>
<feature type="compositionally biased region" description="Basic and acidic residues" evidence="7">
    <location>
        <begin position="387"/>
        <end position="398"/>
    </location>
</feature>
<evidence type="ECO:0000256" key="6">
    <source>
        <dbReference type="ARBA" id="ARBA00023242"/>
    </source>
</evidence>
<dbReference type="InterPro" id="IPR001138">
    <property type="entry name" value="Zn2Cys6_DnaBD"/>
</dbReference>
<dbReference type="GO" id="GO:0008270">
    <property type="term" value="F:zinc ion binding"/>
    <property type="evidence" value="ECO:0007669"/>
    <property type="project" value="InterPro"/>
</dbReference>
<gene>
    <name evidence="9" type="ORF">METBIDRAFT_12315</name>
</gene>
<dbReference type="PANTHER" id="PTHR36206">
    <property type="entry name" value="ASPERCRYPTIN BIOSYNTHESIS CLUSTER-SPECIFIC TRANSCRIPTION REGULATOR ATNN-RELATED"/>
    <property type="match status" value="1"/>
</dbReference>
<dbReference type="STRING" id="869754.A0A1A0H8C0"/>
<dbReference type="PANTHER" id="PTHR36206:SF13">
    <property type="entry name" value="TRANSCRIPTIONAL REGULATORY PROTEIN MOC3"/>
    <property type="match status" value="1"/>
</dbReference>
<dbReference type="Pfam" id="PF00172">
    <property type="entry name" value="Zn_clus"/>
    <property type="match status" value="1"/>
</dbReference>
<dbReference type="RefSeq" id="XP_018710793.1">
    <property type="nucleotide sequence ID" value="XM_018854210.1"/>
</dbReference>
<evidence type="ECO:0000256" key="7">
    <source>
        <dbReference type="SAM" id="MobiDB-lite"/>
    </source>
</evidence>
<dbReference type="Gene3D" id="4.10.240.10">
    <property type="entry name" value="Zn(2)-C6 fungal-type DNA-binding domain"/>
    <property type="match status" value="1"/>
</dbReference>
<evidence type="ECO:0000313" key="9">
    <source>
        <dbReference type="EMBL" id="OBA20271.1"/>
    </source>
</evidence>
<keyword evidence="10" id="KW-1185">Reference proteome</keyword>
<dbReference type="PROSITE" id="PS50048">
    <property type="entry name" value="ZN2_CY6_FUNGAL_2"/>
    <property type="match status" value="1"/>
</dbReference>
<dbReference type="Proteomes" id="UP000092555">
    <property type="component" value="Unassembled WGS sequence"/>
</dbReference>
<keyword evidence="4" id="KW-0238">DNA-binding</keyword>
<proteinExistence type="predicted"/>
<sequence>MPQLPSVSELLIGAHNPAGPGVRPESQLPQSYKSVTAAQKRLSETSPRQKEVFLPSGPVKPARVLQLIHAYPGMAHGHMDGHVATAHLAKESHVGPSAMSSGRNSVLSIGLDSHVPMDCFNYRESHRPRHVLVHLQLLHLQLHLLLLLPQLHYRPRQESSAGLVTRATLYQSFGSQESRLPLGESPTFAARPRPASFSYAPGPVPAGVPGPAYNPQMTQAFHVAGPATGPAPGAPGMVIPMAFYNGATAGSGEAANYGQPVPMVGYPGYYNTVPYNAQVSPGAAVAYEHYPHAQFKAGPPYLQMEGIPAGHSSAHYQKHGVSMEEMTSDPNHALINKRCIIKRRTRTGCLTCRKRRIKCDERKPHCFNCERLKKLCLGYEALNGKDSSNENTEKERLKGGLRSDPSSPTSPSGPLPSKERHRSSVHDLM</sequence>
<dbReference type="OrthoDB" id="3598904at2759"/>
<keyword evidence="2" id="KW-0862">Zinc</keyword>
<evidence type="ECO:0000256" key="1">
    <source>
        <dbReference type="ARBA" id="ARBA00022723"/>
    </source>
</evidence>
<dbReference type="AlphaFoldDB" id="A0A1A0H8C0"/>
<reference evidence="9 10" key="1">
    <citation type="submission" date="2016-05" db="EMBL/GenBank/DDBJ databases">
        <title>Comparative genomics of biotechnologically important yeasts.</title>
        <authorList>
            <consortium name="DOE Joint Genome Institute"/>
            <person name="Riley R."/>
            <person name="Haridas S."/>
            <person name="Wolfe K.H."/>
            <person name="Lopes M.R."/>
            <person name="Hittinger C.T."/>
            <person name="Goker M."/>
            <person name="Salamov A."/>
            <person name="Wisecaver J."/>
            <person name="Long T.M."/>
            <person name="Aerts A.L."/>
            <person name="Barry K."/>
            <person name="Choi C."/>
            <person name="Clum A."/>
            <person name="Coughlan A.Y."/>
            <person name="Deshpande S."/>
            <person name="Douglass A.P."/>
            <person name="Hanson S.J."/>
            <person name="Klenk H.-P."/>
            <person name="LaButti K."/>
            <person name="Lapidus A."/>
            <person name="Lindquist E."/>
            <person name="Lipzen A."/>
            <person name="Meier-kolthoff J.P."/>
            <person name="Ohm R.A."/>
            <person name="Otillar R.P."/>
            <person name="Pangilinan J."/>
            <person name="Peng Y."/>
            <person name="Rokas A."/>
            <person name="Rosa C.A."/>
            <person name="Scheuner C."/>
            <person name="Sibirny A.A."/>
            <person name="Slot J.C."/>
            <person name="Stielow J.B."/>
            <person name="Sun H."/>
            <person name="Kurtzman C.P."/>
            <person name="Blackwell M."/>
            <person name="Grigoriev I.V."/>
            <person name="Jeffries T.W."/>
        </authorList>
    </citation>
    <scope>NUCLEOTIDE SEQUENCE [LARGE SCALE GENOMIC DNA]</scope>
    <source>
        <strain evidence="9 10">NRRL YB-4993</strain>
    </source>
</reference>
<comment type="caution">
    <text evidence="9">The sequence shown here is derived from an EMBL/GenBank/DDBJ whole genome shotgun (WGS) entry which is preliminary data.</text>
</comment>
<accession>A0A1A0H8C0</accession>
<feature type="domain" description="Zn(2)-C6 fungal-type" evidence="8">
    <location>
        <begin position="348"/>
        <end position="376"/>
    </location>
</feature>
<evidence type="ECO:0000256" key="4">
    <source>
        <dbReference type="ARBA" id="ARBA00023125"/>
    </source>
</evidence>
<dbReference type="EMBL" id="LXTC01000004">
    <property type="protein sequence ID" value="OBA20271.1"/>
    <property type="molecule type" value="Genomic_DNA"/>
</dbReference>
<evidence type="ECO:0000313" key="10">
    <source>
        <dbReference type="Proteomes" id="UP000092555"/>
    </source>
</evidence>
<dbReference type="GO" id="GO:0000981">
    <property type="term" value="F:DNA-binding transcription factor activity, RNA polymerase II-specific"/>
    <property type="evidence" value="ECO:0007669"/>
    <property type="project" value="InterPro"/>
</dbReference>
<feature type="region of interest" description="Disordered" evidence="7">
    <location>
        <begin position="385"/>
        <end position="429"/>
    </location>
</feature>
<dbReference type="GeneID" id="30027186"/>
<dbReference type="GO" id="GO:0003677">
    <property type="term" value="F:DNA binding"/>
    <property type="evidence" value="ECO:0007669"/>
    <property type="project" value="UniProtKB-KW"/>
</dbReference>
<keyword evidence="1" id="KW-0479">Metal-binding</keyword>
<dbReference type="InterPro" id="IPR052360">
    <property type="entry name" value="Transcr_Regulatory_Proteins"/>
</dbReference>